<comment type="caution">
    <text evidence="5">The sequence shown here is derived from an EMBL/GenBank/DDBJ whole genome shotgun (WGS) entry which is preliminary data.</text>
</comment>
<organism evidence="5 6">
    <name type="scientific">Arachis hypogaea</name>
    <name type="common">Peanut</name>
    <dbReference type="NCBI Taxonomy" id="3818"/>
    <lineage>
        <taxon>Eukaryota</taxon>
        <taxon>Viridiplantae</taxon>
        <taxon>Streptophyta</taxon>
        <taxon>Embryophyta</taxon>
        <taxon>Tracheophyta</taxon>
        <taxon>Spermatophyta</taxon>
        <taxon>Magnoliopsida</taxon>
        <taxon>eudicotyledons</taxon>
        <taxon>Gunneridae</taxon>
        <taxon>Pentapetalae</taxon>
        <taxon>rosids</taxon>
        <taxon>fabids</taxon>
        <taxon>Fabales</taxon>
        <taxon>Fabaceae</taxon>
        <taxon>Papilionoideae</taxon>
        <taxon>50 kb inversion clade</taxon>
        <taxon>dalbergioids sensu lato</taxon>
        <taxon>Dalbergieae</taxon>
        <taxon>Pterocarpus clade</taxon>
        <taxon>Arachis</taxon>
    </lineage>
</organism>
<feature type="domain" description="Gnk2-homologous" evidence="4">
    <location>
        <begin position="391"/>
        <end position="498"/>
    </location>
</feature>
<dbReference type="Pfam" id="PF01657">
    <property type="entry name" value="Stress-antifung"/>
    <property type="match status" value="4"/>
</dbReference>
<feature type="domain" description="Gnk2-homologous" evidence="4">
    <location>
        <begin position="146"/>
        <end position="254"/>
    </location>
</feature>
<dbReference type="EMBL" id="SDMP01000009">
    <property type="protein sequence ID" value="RYR37366.1"/>
    <property type="molecule type" value="Genomic_DNA"/>
</dbReference>
<feature type="chain" id="PRO_5019234247" description="Gnk2-homologous domain-containing protein" evidence="3">
    <location>
        <begin position="32"/>
        <end position="586"/>
    </location>
</feature>
<evidence type="ECO:0000256" key="2">
    <source>
        <dbReference type="ARBA" id="ARBA00022737"/>
    </source>
</evidence>
<evidence type="ECO:0000256" key="3">
    <source>
        <dbReference type="SAM" id="SignalP"/>
    </source>
</evidence>
<dbReference type="CDD" id="cd23509">
    <property type="entry name" value="Gnk2-like"/>
    <property type="match status" value="4"/>
</dbReference>
<dbReference type="FunFam" id="3.30.430.20:FF:000012">
    <property type="entry name" value="Cysteine-rich receptor-like protein kinase 25"/>
    <property type="match status" value="2"/>
</dbReference>
<keyword evidence="2" id="KW-0677">Repeat</keyword>
<dbReference type="PANTHER" id="PTHR32099:SF110">
    <property type="entry name" value="CYSTEINE-RICH RECEPTOR-KINASE-LIKE PROTEIN"/>
    <property type="match status" value="1"/>
</dbReference>
<evidence type="ECO:0000259" key="4">
    <source>
        <dbReference type="PROSITE" id="PS51473"/>
    </source>
</evidence>
<feature type="domain" description="Gnk2-homologous" evidence="4">
    <location>
        <begin position="284"/>
        <end position="383"/>
    </location>
</feature>
<dbReference type="Proteomes" id="UP000289738">
    <property type="component" value="Chromosome A09"/>
</dbReference>
<dbReference type="PROSITE" id="PS51473">
    <property type="entry name" value="GNK2"/>
    <property type="match status" value="4"/>
</dbReference>
<proteinExistence type="predicted"/>
<feature type="signal peptide" evidence="3">
    <location>
        <begin position="1"/>
        <end position="31"/>
    </location>
</feature>
<sequence>MGWNWMRITFNHVSVSLSLLLLLNFATTAKAQGSTYLYNICLDNNTTPNSLFKKDLNTLFSSLSSNATANAEFFNTTVPGTNSNDTAYGLFMCRGDLSSCGQCVVNATQKLSSDADCSLSKTAIIWYDECMVWYSNNRSILSTMFTRPGVYLSNTGNVSNQESFMKLLFRTMKETAEEAAKSPVLEKKYATRQANISGFQNLYCMAQCTDNLTPIDCASCLTEAIIELTPCCGGKQGGRVLFPSCFVRYELYPFYREPTPSAGGLVPATRYSYNDSKDTEDPVYLNCICSSNNKDLVSDKDFQSRLRTLLSSLYSNATSGKPFKKVEGTMVSGLFMCRGDLPSRLCSRCVAIAKDRIWSKCHFSKEAVIWYSHCLLRYSEVDINSTYIASPMFSEFNITSSFIPIQQQNFFANVSEILVRLSKQTGDNDNRYLTDKSRLNPFQTLYTLAQCTPDLSSDDCRDCLSDGIVSAIPWARLGSVGGRVLCPSCTLRFQLFQFYGGDDDAPPPELPGPSATGQRLCEMYMLIEPSHHVAPQVGSNMKMEKATPKQANNNLNCCALLCFGDTPLFRLLFASEKNKKERQEYS</sequence>
<dbReference type="Gene3D" id="3.30.430.20">
    <property type="entry name" value="Gnk2 domain, C-X8-C-X2-C motif"/>
    <property type="match status" value="4"/>
</dbReference>
<dbReference type="AlphaFoldDB" id="A0A445BFD6"/>
<evidence type="ECO:0000256" key="1">
    <source>
        <dbReference type="ARBA" id="ARBA00022729"/>
    </source>
</evidence>
<accession>A0A445BFD6</accession>
<dbReference type="InterPro" id="IPR002902">
    <property type="entry name" value="GNK2"/>
</dbReference>
<feature type="domain" description="Gnk2-homologous" evidence="4">
    <location>
        <begin position="34"/>
        <end position="139"/>
    </location>
</feature>
<keyword evidence="6" id="KW-1185">Reference proteome</keyword>
<keyword evidence="1 3" id="KW-0732">Signal</keyword>
<evidence type="ECO:0000313" key="5">
    <source>
        <dbReference type="EMBL" id="RYR37366.1"/>
    </source>
</evidence>
<name>A0A445BFD6_ARAHY</name>
<evidence type="ECO:0000313" key="6">
    <source>
        <dbReference type="Proteomes" id="UP000289738"/>
    </source>
</evidence>
<reference evidence="5 6" key="1">
    <citation type="submission" date="2019-01" db="EMBL/GenBank/DDBJ databases">
        <title>Sequencing of cultivated peanut Arachis hypogaea provides insights into genome evolution and oil improvement.</title>
        <authorList>
            <person name="Chen X."/>
        </authorList>
    </citation>
    <scope>NUCLEOTIDE SEQUENCE [LARGE SCALE GENOMIC DNA]</scope>
    <source>
        <strain evidence="6">cv. Fuhuasheng</strain>
        <tissue evidence="5">Leaves</tissue>
    </source>
</reference>
<protein>
    <recommendedName>
        <fullName evidence="4">Gnk2-homologous domain-containing protein</fullName>
    </recommendedName>
</protein>
<dbReference type="PANTHER" id="PTHR32099">
    <property type="entry name" value="CYSTEINE-RICH REPEAT SECRETORY PROTEIN"/>
    <property type="match status" value="1"/>
</dbReference>
<gene>
    <name evidence="5" type="ORF">Ahy_A09g042265</name>
</gene>
<dbReference type="InterPro" id="IPR038408">
    <property type="entry name" value="GNK2_sf"/>
</dbReference>